<evidence type="ECO:0000313" key="3">
    <source>
        <dbReference type="Proteomes" id="UP000593571"/>
    </source>
</evidence>
<keyword evidence="3" id="KW-1185">Reference proteome</keyword>
<dbReference type="EMBL" id="JACASE010000014">
    <property type="protein sequence ID" value="KAF6410579.1"/>
    <property type="molecule type" value="Genomic_DNA"/>
</dbReference>
<keyword evidence="1" id="KW-1133">Transmembrane helix</keyword>
<keyword evidence="1" id="KW-0472">Membrane</keyword>
<evidence type="ECO:0000256" key="1">
    <source>
        <dbReference type="SAM" id="Phobius"/>
    </source>
</evidence>
<proteinExistence type="predicted"/>
<gene>
    <name evidence="2" type="ORF">HJG63_009088</name>
</gene>
<comment type="caution">
    <text evidence="2">The sequence shown here is derived from an EMBL/GenBank/DDBJ whole genome shotgun (WGS) entry which is preliminary data.</text>
</comment>
<feature type="transmembrane region" description="Helical" evidence="1">
    <location>
        <begin position="63"/>
        <end position="82"/>
    </location>
</feature>
<feature type="transmembrane region" description="Helical" evidence="1">
    <location>
        <begin position="87"/>
        <end position="106"/>
    </location>
</feature>
<organism evidence="2 3">
    <name type="scientific">Rousettus aegyptiacus</name>
    <name type="common">Egyptian fruit bat</name>
    <name type="synonym">Pteropus aegyptiacus</name>
    <dbReference type="NCBI Taxonomy" id="9407"/>
    <lineage>
        <taxon>Eukaryota</taxon>
        <taxon>Metazoa</taxon>
        <taxon>Chordata</taxon>
        <taxon>Craniata</taxon>
        <taxon>Vertebrata</taxon>
        <taxon>Euteleostomi</taxon>
        <taxon>Mammalia</taxon>
        <taxon>Eutheria</taxon>
        <taxon>Laurasiatheria</taxon>
        <taxon>Chiroptera</taxon>
        <taxon>Yinpterochiroptera</taxon>
        <taxon>Pteropodoidea</taxon>
        <taxon>Pteropodidae</taxon>
        <taxon>Rousettinae</taxon>
        <taxon>Rousettus</taxon>
    </lineage>
</organism>
<evidence type="ECO:0000313" key="2">
    <source>
        <dbReference type="EMBL" id="KAF6410579.1"/>
    </source>
</evidence>
<feature type="transmembrane region" description="Helical" evidence="1">
    <location>
        <begin position="12"/>
        <end position="43"/>
    </location>
</feature>
<accession>A0A7J8CIG6</accession>
<keyword evidence="1" id="KW-0812">Transmembrane</keyword>
<name>A0A7J8CIG6_ROUAE</name>
<reference evidence="2 3" key="1">
    <citation type="journal article" date="2020" name="Nature">
        <title>Six reference-quality genomes reveal evolution of bat adaptations.</title>
        <authorList>
            <person name="Jebb D."/>
            <person name="Huang Z."/>
            <person name="Pippel M."/>
            <person name="Hughes G.M."/>
            <person name="Lavrichenko K."/>
            <person name="Devanna P."/>
            <person name="Winkler S."/>
            <person name="Jermiin L.S."/>
            <person name="Skirmuntt E.C."/>
            <person name="Katzourakis A."/>
            <person name="Burkitt-Gray L."/>
            <person name="Ray D.A."/>
            <person name="Sullivan K.A.M."/>
            <person name="Roscito J.G."/>
            <person name="Kirilenko B.M."/>
            <person name="Davalos L.M."/>
            <person name="Corthals A.P."/>
            <person name="Power M.L."/>
            <person name="Jones G."/>
            <person name="Ransome R.D."/>
            <person name="Dechmann D.K.N."/>
            <person name="Locatelli A.G."/>
            <person name="Puechmaille S.J."/>
            <person name="Fedrigo O."/>
            <person name="Jarvis E.D."/>
            <person name="Hiller M."/>
            <person name="Vernes S.C."/>
            <person name="Myers E.W."/>
            <person name="Teeling E.C."/>
        </authorList>
    </citation>
    <scope>NUCLEOTIDE SEQUENCE [LARGE SCALE GENOMIC DNA]</scope>
    <source>
        <strain evidence="2">MRouAeg1</strain>
        <tissue evidence="2">Muscle</tissue>
    </source>
</reference>
<sequence>MRVPFSPHPPRHLLLLVLLIIAILIGVRWYLIVVLICIFLTVSNVEHLFQLFVGHLYVLYGEVSIQVLCPFFDWIICVFVVIELYEFFVYFEYSTLIGGVVCKYIFSFRWLSLYLVDDFFC</sequence>
<protein>
    <submittedName>
        <fullName evidence="2">Uncharacterized protein</fullName>
    </submittedName>
</protein>
<dbReference type="AlphaFoldDB" id="A0A7J8CIG6"/>
<dbReference type="Proteomes" id="UP000593571">
    <property type="component" value="Unassembled WGS sequence"/>
</dbReference>